<reference evidence="2" key="1">
    <citation type="submission" date="2023-06" db="EMBL/GenBank/DDBJ databases">
        <authorList>
            <consortium name="Lawrence Berkeley National Laboratory"/>
            <person name="Ahrendt S."/>
            <person name="Sahu N."/>
            <person name="Indic B."/>
            <person name="Wong-Bajracharya J."/>
            <person name="Merenyi Z."/>
            <person name="Ke H.-M."/>
            <person name="Monk M."/>
            <person name="Kocsube S."/>
            <person name="Drula E."/>
            <person name="Lipzen A."/>
            <person name="Balint B."/>
            <person name="Henrissat B."/>
            <person name="Andreopoulos B."/>
            <person name="Martin F.M."/>
            <person name="Harder C.B."/>
            <person name="Rigling D."/>
            <person name="Ford K.L."/>
            <person name="Foster G.D."/>
            <person name="Pangilinan J."/>
            <person name="Papanicolaou A."/>
            <person name="Barry K."/>
            <person name="LaButti K."/>
            <person name="Viragh M."/>
            <person name="Koriabine M."/>
            <person name="Yan M."/>
            <person name="Riley R."/>
            <person name="Champramary S."/>
            <person name="Plett K.L."/>
            <person name="Tsai I.J."/>
            <person name="Slot J."/>
            <person name="Sipos G."/>
            <person name="Plett J."/>
            <person name="Nagy L.G."/>
            <person name="Grigoriev I.V."/>
        </authorList>
    </citation>
    <scope>NUCLEOTIDE SEQUENCE</scope>
    <source>
        <strain evidence="2">ICMP 16352</strain>
    </source>
</reference>
<evidence type="ECO:0000256" key="1">
    <source>
        <dbReference type="SAM" id="MobiDB-lite"/>
    </source>
</evidence>
<dbReference type="EMBL" id="JAUEPR010000002">
    <property type="protein sequence ID" value="KAK0489334.1"/>
    <property type="molecule type" value="Genomic_DNA"/>
</dbReference>
<protein>
    <submittedName>
        <fullName evidence="2">Uncharacterized protein</fullName>
    </submittedName>
</protein>
<proteinExistence type="predicted"/>
<organism evidence="2 3">
    <name type="scientific">Armillaria novae-zelandiae</name>
    <dbReference type="NCBI Taxonomy" id="153914"/>
    <lineage>
        <taxon>Eukaryota</taxon>
        <taxon>Fungi</taxon>
        <taxon>Dikarya</taxon>
        <taxon>Basidiomycota</taxon>
        <taxon>Agaricomycotina</taxon>
        <taxon>Agaricomycetes</taxon>
        <taxon>Agaricomycetidae</taxon>
        <taxon>Agaricales</taxon>
        <taxon>Marasmiineae</taxon>
        <taxon>Physalacriaceae</taxon>
        <taxon>Armillaria</taxon>
    </lineage>
</organism>
<evidence type="ECO:0000313" key="3">
    <source>
        <dbReference type="Proteomes" id="UP001175227"/>
    </source>
</evidence>
<feature type="compositionally biased region" description="Low complexity" evidence="1">
    <location>
        <begin position="31"/>
        <end position="46"/>
    </location>
</feature>
<comment type="caution">
    <text evidence="2">The sequence shown here is derived from an EMBL/GenBank/DDBJ whole genome shotgun (WGS) entry which is preliminary data.</text>
</comment>
<gene>
    <name evidence="2" type="ORF">IW261DRAFT_1444405</name>
</gene>
<evidence type="ECO:0000313" key="2">
    <source>
        <dbReference type="EMBL" id="KAK0489334.1"/>
    </source>
</evidence>
<sequence>MSSTQSSLLLAVGNANSYDTLSDANQDATSHHLTNSSSSPSVLSDSGNTCQQPKGLAIFFGNFISHATDTEDLRAYLSGSPAQSHFTLTNNGGWSPSLQDQILSYPSTKASGDLTVRVVDLRSQKLVCVLKYFFSLSISPSHPLENIGAVELSTSILDATIISALGSLPNLKTFKVIAKRRVSPVPRPSFPLFRNLVKLEVEGSIRDACRILKACFKTRSQVTKFCVCSTAYASTERLDMLLLVLCPKVNHVSIIIVPKIKRKYQGRLTPSLSSADTSCIQTNAVSFQVS</sequence>
<name>A0AA39PTG7_9AGAR</name>
<dbReference type="AlphaFoldDB" id="A0AA39PTG7"/>
<feature type="region of interest" description="Disordered" evidence="1">
    <location>
        <begin position="26"/>
        <end position="48"/>
    </location>
</feature>
<dbReference type="Proteomes" id="UP001175227">
    <property type="component" value="Unassembled WGS sequence"/>
</dbReference>
<keyword evidence="3" id="KW-1185">Reference proteome</keyword>
<accession>A0AA39PTG7</accession>